<proteinExistence type="predicted"/>
<dbReference type="AlphaFoldDB" id="A0A5E4LYZ4"/>
<keyword evidence="2" id="KW-1185">Reference proteome</keyword>
<organism evidence="1 2">
    <name type="scientific">Cinara cedri</name>
    <dbReference type="NCBI Taxonomy" id="506608"/>
    <lineage>
        <taxon>Eukaryota</taxon>
        <taxon>Metazoa</taxon>
        <taxon>Ecdysozoa</taxon>
        <taxon>Arthropoda</taxon>
        <taxon>Hexapoda</taxon>
        <taxon>Insecta</taxon>
        <taxon>Pterygota</taxon>
        <taxon>Neoptera</taxon>
        <taxon>Paraneoptera</taxon>
        <taxon>Hemiptera</taxon>
        <taxon>Sternorrhyncha</taxon>
        <taxon>Aphidomorpha</taxon>
        <taxon>Aphidoidea</taxon>
        <taxon>Aphididae</taxon>
        <taxon>Lachninae</taxon>
        <taxon>Cinara</taxon>
    </lineage>
</organism>
<evidence type="ECO:0000313" key="2">
    <source>
        <dbReference type="Proteomes" id="UP000325440"/>
    </source>
</evidence>
<protein>
    <submittedName>
        <fullName evidence="1">Uncharacterized protein</fullName>
    </submittedName>
</protein>
<reference evidence="1 2" key="1">
    <citation type="submission" date="2019-08" db="EMBL/GenBank/DDBJ databases">
        <authorList>
            <person name="Alioto T."/>
            <person name="Alioto T."/>
            <person name="Gomez Garrido J."/>
        </authorList>
    </citation>
    <scope>NUCLEOTIDE SEQUENCE [LARGE SCALE GENOMIC DNA]</scope>
</reference>
<evidence type="ECO:0000313" key="1">
    <source>
        <dbReference type="EMBL" id="VVC24781.1"/>
    </source>
</evidence>
<dbReference type="Proteomes" id="UP000325440">
    <property type="component" value="Unassembled WGS sequence"/>
</dbReference>
<sequence length="80" mass="9051">MTLLSVSFRNQPVADSPHGRIGILSWKKAFDLDLRTGGRAAKRLGPGIDTRRWPTIRLREGSQRSAGFQTAYKSIYSIYR</sequence>
<accession>A0A5E4LYZ4</accession>
<name>A0A5E4LYZ4_9HEMI</name>
<gene>
    <name evidence="1" type="ORF">CINCED_3A018630</name>
</gene>
<dbReference type="EMBL" id="CABPRJ010000005">
    <property type="protein sequence ID" value="VVC24781.1"/>
    <property type="molecule type" value="Genomic_DNA"/>
</dbReference>